<evidence type="ECO:0000313" key="18">
    <source>
        <dbReference type="Proteomes" id="UP001171751"/>
    </source>
</evidence>
<organism evidence="17 18">
    <name type="scientific">Atopococcus tabaci</name>
    <dbReference type="NCBI Taxonomy" id="269774"/>
    <lineage>
        <taxon>Bacteria</taxon>
        <taxon>Bacillati</taxon>
        <taxon>Bacillota</taxon>
        <taxon>Bacilli</taxon>
        <taxon>Lactobacillales</taxon>
        <taxon>Carnobacteriaceae</taxon>
        <taxon>Atopococcus</taxon>
    </lineage>
</organism>
<dbReference type="GO" id="GO:0005524">
    <property type="term" value="F:ATP binding"/>
    <property type="evidence" value="ECO:0007669"/>
    <property type="project" value="UniProtKB-KW"/>
</dbReference>
<dbReference type="GO" id="GO:0009986">
    <property type="term" value="C:cell surface"/>
    <property type="evidence" value="ECO:0007669"/>
    <property type="project" value="UniProtKB-ARBA"/>
</dbReference>
<comment type="pathway">
    <text evidence="3 13">Carbohydrate degradation; glycolysis; pyruvate from D-glyceraldehyde 3-phosphate: step 2/5.</text>
</comment>
<evidence type="ECO:0000256" key="9">
    <source>
        <dbReference type="ARBA" id="ARBA00022741"/>
    </source>
</evidence>
<keyword evidence="12 13" id="KW-0324">Glycolysis</keyword>
<evidence type="ECO:0000256" key="10">
    <source>
        <dbReference type="ARBA" id="ARBA00022777"/>
    </source>
</evidence>
<keyword evidence="18" id="KW-1185">Reference proteome</keyword>
<evidence type="ECO:0000256" key="14">
    <source>
        <dbReference type="PIRSR" id="PIRSR000724-1"/>
    </source>
</evidence>
<sequence length="396" mass="42567">MTKLTVKDLNVKGKKVLVRADYNVPMNDAGEITNSSRIDGSLPTIDYLLDEGASVILFSHLGRVKKEEDKAGKSLKPVSDYLKEKGYDITFVPETRGQELEEAAESLKAGELLLVENTRYEDIDGKKESTNDEYLAEYWASLGDIFVNDAFGTGHRAHASNVGLSTYSDQAALGILFNKELTTIGATLDQPESPFVLVLGGSKVSDKLPVINNLIDKADHILIGGGMAFTFLKTQGKTIGKSLLEEDLLDDAKKLLEENGDKIILPVDYVCAEEFSAEAAYETVAGDIPDHLMGLDIGPESIALYADYIGKARTVIWNGPMGVFEIEQYAKGTEEMARAIGENTDARSIVGGGDSVSAVESLGYADAFSHISTGGGAMLELLAGTDLPGVKAIDEK</sequence>
<evidence type="ECO:0000256" key="5">
    <source>
        <dbReference type="ARBA" id="ARBA00013061"/>
    </source>
</evidence>
<dbReference type="PIRSF" id="PIRSF000724">
    <property type="entry name" value="Pgk"/>
    <property type="match status" value="1"/>
</dbReference>
<evidence type="ECO:0000256" key="13">
    <source>
        <dbReference type="HAMAP-Rule" id="MF_00145"/>
    </source>
</evidence>
<keyword evidence="9 13" id="KW-0547">Nucleotide-binding</keyword>
<dbReference type="PANTHER" id="PTHR11406">
    <property type="entry name" value="PHOSPHOGLYCERATE KINASE"/>
    <property type="match status" value="1"/>
</dbReference>
<dbReference type="EMBL" id="JAUNQW010000010">
    <property type="protein sequence ID" value="MDO5457381.1"/>
    <property type="molecule type" value="Genomic_DNA"/>
</dbReference>
<dbReference type="FunFam" id="3.40.50.1260:FF:000001">
    <property type="entry name" value="Phosphoglycerate kinase"/>
    <property type="match status" value="1"/>
</dbReference>
<dbReference type="GO" id="GO:0005829">
    <property type="term" value="C:cytosol"/>
    <property type="evidence" value="ECO:0007669"/>
    <property type="project" value="TreeGrafter"/>
</dbReference>
<feature type="binding site" evidence="13">
    <location>
        <position position="119"/>
    </location>
    <ligand>
        <name>substrate</name>
    </ligand>
</feature>
<feature type="binding site" evidence="13">
    <location>
        <position position="156"/>
    </location>
    <ligand>
        <name>substrate</name>
    </ligand>
</feature>
<feature type="binding site" evidence="13 15">
    <location>
        <position position="325"/>
    </location>
    <ligand>
        <name>ATP</name>
        <dbReference type="ChEBI" id="CHEBI:30616"/>
    </ligand>
</feature>
<feature type="binding site" evidence="13 14">
    <location>
        <begin position="60"/>
        <end position="63"/>
    </location>
    <ligand>
        <name>substrate</name>
    </ligand>
</feature>
<comment type="subcellular location">
    <subcellularLocation>
        <location evidence="2 13">Cytoplasm</location>
    </subcellularLocation>
</comment>
<dbReference type="InterPro" id="IPR015824">
    <property type="entry name" value="Phosphoglycerate_kinase_N"/>
</dbReference>
<evidence type="ECO:0000256" key="4">
    <source>
        <dbReference type="ARBA" id="ARBA00008982"/>
    </source>
</evidence>
<evidence type="ECO:0000256" key="1">
    <source>
        <dbReference type="ARBA" id="ARBA00000642"/>
    </source>
</evidence>
<dbReference type="Gene3D" id="3.40.50.1260">
    <property type="entry name" value="Phosphoglycerate kinase, N-terminal domain"/>
    <property type="match status" value="2"/>
</dbReference>
<keyword evidence="11 13" id="KW-0067">ATP-binding</keyword>
<protein>
    <recommendedName>
        <fullName evidence="6 13">Phosphoglycerate kinase</fullName>
        <ecNumber evidence="5 13">2.7.2.3</ecNumber>
    </recommendedName>
</protein>
<dbReference type="GO" id="GO:0006094">
    <property type="term" value="P:gluconeogenesis"/>
    <property type="evidence" value="ECO:0007669"/>
    <property type="project" value="TreeGrafter"/>
</dbReference>
<evidence type="ECO:0000256" key="8">
    <source>
        <dbReference type="ARBA" id="ARBA00022679"/>
    </source>
</evidence>
<name>A0AA43ZS05_9LACT</name>
<evidence type="ECO:0000256" key="7">
    <source>
        <dbReference type="ARBA" id="ARBA00022490"/>
    </source>
</evidence>
<comment type="subunit">
    <text evidence="13">Monomer.</text>
</comment>
<dbReference type="InterPro" id="IPR036043">
    <property type="entry name" value="Phosphoglycerate_kinase_sf"/>
</dbReference>
<evidence type="ECO:0000256" key="12">
    <source>
        <dbReference type="ARBA" id="ARBA00023152"/>
    </source>
</evidence>
<dbReference type="FunFam" id="3.40.50.1260:FF:000008">
    <property type="entry name" value="Phosphoglycerate kinase"/>
    <property type="match status" value="1"/>
</dbReference>
<feature type="binding site" evidence="13 15">
    <location>
        <position position="294"/>
    </location>
    <ligand>
        <name>ATP</name>
        <dbReference type="ChEBI" id="CHEBI:30616"/>
    </ligand>
</feature>
<evidence type="ECO:0000256" key="6">
    <source>
        <dbReference type="ARBA" id="ARBA00016471"/>
    </source>
</evidence>
<feature type="binding site" evidence="13 14">
    <location>
        <begin position="21"/>
        <end position="23"/>
    </location>
    <ligand>
        <name>substrate</name>
    </ligand>
</feature>
<dbReference type="Proteomes" id="UP001171751">
    <property type="component" value="Unassembled WGS sequence"/>
</dbReference>
<feature type="binding site" evidence="14">
    <location>
        <position position="156"/>
    </location>
    <ligand>
        <name>(2R)-3-phosphoglycerate</name>
        <dbReference type="ChEBI" id="CHEBI:58272"/>
    </ligand>
</feature>
<dbReference type="PROSITE" id="PS00111">
    <property type="entry name" value="PGLYCERATE_KINASE"/>
    <property type="match status" value="1"/>
</dbReference>
<dbReference type="Pfam" id="PF00162">
    <property type="entry name" value="PGK"/>
    <property type="match status" value="1"/>
</dbReference>
<dbReference type="GO" id="GO:0043531">
    <property type="term" value="F:ADP binding"/>
    <property type="evidence" value="ECO:0007669"/>
    <property type="project" value="TreeGrafter"/>
</dbReference>
<dbReference type="GO" id="GO:0004618">
    <property type="term" value="F:phosphoglycerate kinase activity"/>
    <property type="evidence" value="ECO:0007669"/>
    <property type="project" value="UniProtKB-UniRule"/>
</dbReference>
<evidence type="ECO:0000256" key="11">
    <source>
        <dbReference type="ARBA" id="ARBA00022840"/>
    </source>
</evidence>
<accession>A0AA43ZS05</accession>
<keyword evidence="8 13" id="KW-0808">Transferase</keyword>
<feature type="binding site" evidence="13 15">
    <location>
        <position position="207"/>
    </location>
    <ligand>
        <name>ATP</name>
        <dbReference type="ChEBI" id="CHEBI:30616"/>
    </ligand>
</feature>
<feature type="binding site" evidence="13 15">
    <location>
        <begin position="352"/>
        <end position="355"/>
    </location>
    <ligand>
        <name>ATP</name>
        <dbReference type="ChEBI" id="CHEBI:30616"/>
    </ligand>
</feature>
<dbReference type="GO" id="GO:0006096">
    <property type="term" value="P:glycolytic process"/>
    <property type="evidence" value="ECO:0007669"/>
    <property type="project" value="UniProtKB-UniRule"/>
</dbReference>
<evidence type="ECO:0000313" key="17">
    <source>
        <dbReference type="EMBL" id="MDO5457381.1"/>
    </source>
</evidence>
<reference evidence="17" key="1">
    <citation type="submission" date="2023-07" db="EMBL/GenBank/DDBJ databases">
        <title>Between Cages and Wild: Unraveling the Impact of Captivity on Animal Microbiomes and Antimicrobial Resistance.</title>
        <authorList>
            <person name="Schmartz G.P."/>
            <person name="Rehner J."/>
            <person name="Schuff M.J."/>
            <person name="Becker S.L."/>
            <person name="Kravczyk M."/>
            <person name="Gurevich A."/>
            <person name="Francke R."/>
            <person name="Mueller R."/>
            <person name="Keller V."/>
            <person name="Keller A."/>
        </authorList>
    </citation>
    <scope>NUCLEOTIDE SEQUENCE</scope>
    <source>
        <strain evidence="17">S39M_St_73</strain>
    </source>
</reference>
<dbReference type="InterPro" id="IPR015911">
    <property type="entry name" value="Phosphoglycerate_kinase_CS"/>
</dbReference>
<evidence type="ECO:0000256" key="2">
    <source>
        <dbReference type="ARBA" id="ARBA00004496"/>
    </source>
</evidence>
<comment type="similarity">
    <text evidence="4 13 16">Belongs to the phosphoglycerate kinase family.</text>
</comment>
<proteinExistence type="inferred from homology"/>
<gene>
    <name evidence="13" type="primary">pgk</name>
    <name evidence="17" type="ORF">Q4F26_03465</name>
</gene>
<dbReference type="AlphaFoldDB" id="A0AA43ZS05"/>
<keyword evidence="10 13" id="KW-0418">Kinase</keyword>
<evidence type="ECO:0000256" key="16">
    <source>
        <dbReference type="RuleBase" id="RU000532"/>
    </source>
</evidence>
<dbReference type="EC" id="2.7.2.3" evidence="5 13"/>
<dbReference type="SUPFAM" id="SSF53748">
    <property type="entry name" value="Phosphoglycerate kinase"/>
    <property type="match status" value="1"/>
</dbReference>
<feature type="binding site" evidence="14">
    <location>
        <position position="119"/>
    </location>
    <ligand>
        <name>(2R)-3-phosphoglycerate</name>
        <dbReference type="ChEBI" id="CHEBI:58272"/>
    </ligand>
</feature>
<comment type="caution">
    <text evidence="17">The sequence shown here is derived from an EMBL/GenBank/DDBJ whole genome shotgun (WGS) entry which is preliminary data.</text>
</comment>
<dbReference type="PRINTS" id="PR00477">
    <property type="entry name" value="PHGLYCKINASE"/>
</dbReference>
<evidence type="ECO:0000256" key="3">
    <source>
        <dbReference type="ARBA" id="ARBA00004838"/>
    </source>
</evidence>
<comment type="catalytic activity">
    <reaction evidence="1 13 16">
        <text>(2R)-3-phosphoglycerate + ATP = (2R)-3-phospho-glyceroyl phosphate + ADP</text>
        <dbReference type="Rhea" id="RHEA:14801"/>
        <dbReference type="ChEBI" id="CHEBI:30616"/>
        <dbReference type="ChEBI" id="CHEBI:57604"/>
        <dbReference type="ChEBI" id="CHEBI:58272"/>
        <dbReference type="ChEBI" id="CHEBI:456216"/>
        <dbReference type="EC" id="2.7.2.3"/>
    </reaction>
</comment>
<dbReference type="HAMAP" id="MF_00145">
    <property type="entry name" value="Phosphoglyc_kinase"/>
    <property type="match status" value="1"/>
</dbReference>
<keyword evidence="7 13" id="KW-0963">Cytoplasm</keyword>
<evidence type="ECO:0000256" key="15">
    <source>
        <dbReference type="PIRSR" id="PIRSR000724-2"/>
    </source>
</evidence>
<dbReference type="InterPro" id="IPR001576">
    <property type="entry name" value="Phosphoglycerate_kinase"/>
</dbReference>
<feature type="binding site" evidence="13">
    <location>
        <position position="37"/>
    </location>
    <ligand>
        <name>substrate</name>
    </ligand>
</feature>
<dbReference type="PANTHER" id="PTHR11406:SF23">
    <property type="entry name" value="PHOSPHOGLYCERATE KINASE 1, CHLOROPLASTIC-RELATED"/>
    <property type="match status" value="1"/>
</dbReference>
<feature type="binding site" evidence="14">
    <location>
        <position position="37"/>
    </location>
    <ligand>
        <name>(2R)-3-phosphoglycerate</name>
        <dbReference type="ChEBI" id="CHEBI:58272"/>
    </ligand>
</feature>